<sequence length="465" mass="52587">MDLLDRVRNDMARHRMTEPGSKVVVAVSGGADSVTLLHMLYLLKDELEISLHIAHLNHMLRGEESEEDARFVAGLAQSYGLPSTVQSIDVLAYREQRRNSVETAAREVRYSFLSDVASQCGAKRVALAHQADDQAETILINFLRGSGTTGLKGIPPVRQGGYVRPLLSLRRFEIERYCAENGLKFRTDSSNMKEVHLRNRVRHRLIPLLEKEYNPALVPALLRLGELCREEDDYFETRARQAYLGALAGESEGCLTLRLADLAGVDLAVRRRVIRMAWAALAGHEGTLSFQHVEDVIRLIEGGRTGSSAILPGSVEAVRSYRFLELMREEERTGAPYYQHPLVIPGTTHIPELDRTVYAELVPFDFRPDPKKLPPNEAVLDWDKLPKQLYVRRRKAGDVFHPFGMPAGMKLKDFFIKQKIPQAQRDRLPLVGTPEAIVWVPGLRAGERWKVDHTTKRILRLKIEP</sequence>
<dbReference type="NCBIfam" id="TIGR02433">
    <property type="entry name" value="lysidine_TilS_C"/>
    <property type="match status" value="1"/>
</dbReference>
<dbReference type="GO" id="GO:0005737">
    <property type="term" value="C:cytoplasm"/>
    <property type="evidence" value="ECO:0007669"/>
    <property type="project" value="UniProtKB-SubCell"/>
</dbReference>
<keyword evidence="11" id="KW-1185">Reference proteome</keyword>
<evidence type="ECO:0000256" key="2">
    <source>
        <dbReference type="ARBA" id="ARBA00022490"/>
    </source>
</evidence>
<dbReference type="Pfam" id="PF09179">
    <property type="entry name" value="TilS"/>
    <property type="match status" value="1"/>
</dbReference>
<organism evidence="10 11">
    <name type="scientific">Pelotomaculum schinkii</name>
    <dbReference type="NCBI Taxonomy" id="78350"/>
    <lineage>
        <taxon>Bacteria</taxon>
        <taxon>Bacillati</taxon>
        <taxon>Bacillota</taxon>
        <taxon>Clostridia</taxon>
        <taxon>Eubacteriales</taxon>
        <taxon>Desulfotomaculaceae</taxon>
        <taxon>Pelotomaculum</taxon>
    </lineage>
</organism>
<dbReference type="InterPro" id="IPR012094">
    <property type="entry name" value="tRNA_Ile_lys_synt"/>
</dbReference>
<evidence type="ECO:0000256" key="7">
    <source>
        <dbReference type="ARBA" id="ARBA00048539"/>
    </source>
</evidence>
<comment type="similarity">
    <text evidence="8">Belongs to the tRNA(Ile)-lysidine synthase family.</text>
</comment>
<dbReference type="SUPFAM" id="SSF56037">
    <property type="entry name" value="PheT/TilS domain"/>
    <property type="match status" value="1"/>
</dbReference>
<comment type="function">
    <text evidence="8">Ligates lysine onto the cytidine present at position 34 of the AUA codon-specific tRNA(Ile) that contains the anticodon CAU, in an ATP-dependent manner. Cytidine is converted to lysidine, thus changing the amino acid specificity of the tRNA from methionine to isoleucine.</text>
</comment>
<dbReference type="Gene3D" id="1.20.59.20">
    <property type="match status" value="1"/>
</dbReference>
<proteinExistence type="inferred from homology"/>
<evidence type="ECO:0000256" key="6">
    <source>
        <dbReference type="ARBA" id="ARBA00022840"/>
    </source>
</evidence>
<dbReference type="EMBL" id="QFGA01000001">
    <property type="protein sequence ID" value="TEB08378.1"/>
    <property type="molecule type" value="Genomic_DNA"/>
</dbReference>
<dbReference type="GO" id="GO:0005524">
    <property type="term" value="F:ATP binding"/>
    <property type="evidence" value="ECO:0007669"/>
    <property type="project" value="UniProtKB-UniRule"/>
</dbReference>
<dbReference type="InterPro" id="IPR011063">
    <property type="entry name" value="TilS/TtcA_N"/>
</dbReference>
<evidence type="ECO:0000313" key="11">
    <source>
        <dbReference type="Proteomes" id="UP000298324"/>
    </source>
</evidence>
<dbReference type="SUPFAM" id="SSF82829">
    <property type="entry name" value="MesJ substrate recognition domain-like"/>
    <property type="match status" value="1"/>
</dbReference>
<keyword evidence="5 8" id="KW-0547">Nucleotide-binding</keyword>
<dbReference type="Pfam" id="PF11734">
    <property type="entry name" value="TilS_C"/>
    <property type="match status" value="1"/>
</dbReference>
<comment type="caution">
    <text evidence="10">The sequence shown here is derived from an EMBL/GenBank/DDBJ whole genome shotgun (WGS) entry which is preliminary data.</text>
</comment>
<dbReference type="SUPFAM" id="SSF52402">
    <property type="entry name" value="Adenine nucleotide alpha hydrolases-like"/>
    <property type="match status" value="1"/>
</dbReference>
<reference evidence="10 11" key="1">
    <citation type="journal article" date="2018" name="Environ. Microbiol.">
        <title>Novel energy conservation strategies and behaviour of Pelotomaculum schinkii driving syntrophic propionate catabolism.</title>
        <authorList>
            <person name="Hidalgo-Ahumada C.A.P."/>
            <person name="Nobu M.K."/>
            <person name="Narihiro T."/>
            <person name="Tamaki H."/>
            <person name="Liu W.T."/>
            <person name="Kamagata Y."/>
            <person name="Stams A.J.M."/>
            <person name="Imachi H."/>
            <person name="Sousa D.Z."/>
        </authorList>
    </citation>
    <scope>NUCLEOTIDE SEQUENCE [LARGE SCALE GENOMIC DNA]</scope>
    <source>
        <strain evidence="10 11">HH</strain>
    </source>
</reference>
<name>A0A4Y7RH93_9FIRM</name>
<evidence type="ECO:0000256" key="1">
    <source>
        <dbReference type="ARBA" id="ARBA00004496"/>
    </source>
</evidence>
<dbReference type="RefSeq" id="WP_190240007.1">
    <property type="nucleotide sequence ID" value="NZ_QFGA01000001.1"/>
</dbReference>
<dbReference type="Pfam" id="PF01171">
    <property type="entry name" value="ATP_bind_3"/>
    <property type="match status" value="1"/>
</dbReference>
<evidence type="ECO:0000256" key="4">
    <source>
        <dbReference type="ARBA" id="ARBA00022694"/>
    </source>
</evidence>
<feature type="domain" description="Lysidine-tRNA(Ile) synthetase C-terminal" evidence="9">
    <location>
        <begin position="389"/>
        <end position="461"/>
    </location>
</feature>
<evidence type="ECO:0000256" key="5">
    <source>
        <dbReference type="ARBA" id="ARBA00022741"/>
    </source>
</evidence>
<dbReference type="NCBIfam" id="TIGR02432">
    <property type="entry name" value="lysidine_TilS_N"/>
    <property type="match status" value="1"/>
</dbReference>
<comment type="domain">
    <text evidence="8">The N-terminal region contains the highly conserved SGGXDS motif, predicted to be a P-loop motif involved in ATP binding.</text>
</comment>
<dbReference type="AlphaFoldDB" id="A0A4Y7RH93"/>
<evidence type="ECO:0000313" key="10">
    <source>
        <dbReference type="EMBL" id="TEB08378.1"/>
    </source>
</evidence>
<dbReference type="SMART" id="SM00977">
    <property type="entry name" value="TilS_C"/>
    <property type="match status" value="1"/>
</dbReference>
<feature type="binding site" evidence="8">
    <location>
        <begin position="28"/>
        <end position="33"/>
    </location>
    <ligand>
        <name>ATP</name>
        <dbReference type="ChEBI" id="CHEBI:30616"/>
    </ligand>
</feature>
<evidence type="ECO:0000256" key="3">
    <source>
        <dbReference type="ARBA" id="ARBA00022598"/>
    </source>
</evidence>
<evidence type="ECO:0000256" key="8">
    <source>
        <dbReference type="HAMAP-Rule" id="MF_01161"/>
    </source>
</evidence>
<keyword evidence="3 8" id="KW-0436">Ligase</keyword>
<dbReference type="InterPro" id="IPR012795">
    <property type="entry name" value="tRNA_Ile_lys_synt_N"/>
</dbReference>
<dbReference type="HAMAP" id="MF_01161">
    <property type="entry name" value="tRNA_Ile_lys_synt"/>
    <property type="match status" value="1"/>
</dbReference>
<dbReference type="PANTHER" id="PTHR43033">
    <property type="entry name" value="TRNA(ILE)-LYSIDINE SYNTHASE-RELATED"/>
    <property type="match status" value="1"/>
</dbReference>
<dbReference type="Gene3D" id="3.40.50.620">
    <property type="entry name" value="HUPs"/>
    <property type="match status" value="1"/>
</dbReference>
<dbReference type="EC" id="6.3.4.19" evidence="8"/>
<gene>
    <name evidence="8 10" type="primary">tilS</name>
    <name evidence="10" type="ORF">Psch_01941</name>
</gene>
<dbReference type="InterPro" id="IPR012796">
    <property type="entry name" value="Lysidine-tRNA-synth_C"/>
</dbReference>
<comment type="subcellular location">
    <subcellularLocation>
        <location evidence="1 8">Cytoplasm</location>
    </subcellularLocation>
</comment>
<dbReference type="InterPro" id="IPR014729">
    <property type="entry name" value="Rossmann-like_a/b/a_fold"/>
</dbReference>
<dbReference type="GO" id="GO:0032267">
    <property type="term" value="F:tRNA(Ile)-lysidine synthase activity"/>
    <property type="evidence" value="ECO:0007669"/>
    <property type="project" value="UniProtKB-EC"/>
</dbReference>
<dbReference type="InterPro" id="IPR015262">
    <property type="entry name" value="tRNA_Ile_lys_synt_subst-bd"/>
</dbReference>
<keyword evidence="2 8" id="KW-0963">Cytoplasm</keyword>
<dbReference type="PANTHER" id="PTHR43033:SF1">
    <property type="entry name" value="TRNA(ILE)-LYSIDINE SYNTHASE-RELATED"/>
    <property type="match status" value="1"/>
</dbReference>
<keyword evidence="6 8" id="KW-0067">ATP-binding</keyword>
<dbReference type="Proteomes" id="UP000298324">
    <property type="component" value="Unassembled WGS sequence"/>
</dbReference>
<evidence type="ECO:0000259" key="9">
    <source>
        <dbReference type="SMART" id="SM00977"/>
    </source>
</evidence>
<dbReference type="GO" id="GO:0006400">
    <property type="term" value="P:tRNA modification"/>
    <property type="evidence" value="ECO:0007669"/>
    <property type="project" value="UniProtKB-UniRule"/>
</dbReference>
<accession>A0A4Y7RH93</accession>
<keyword evidence="4 8" id="KW-0819">tRNA processing</keyword>
<protein>
    <recommendedName>
        <fullName evidence="8">tRNA(Ile)-lysidine synthase</fullName>
        <ecNumber evidence="8">6.3.4.19</ecNumber>
    </recommendedName>
    <alternativeName>
        <fullName evidence="8">tRNA(Ile)-2-lysyl-cytidine synthase</fullName>
    </alternativeName>
    <alternativeName>
        <fullName evidence="8">tRNA(Ile)-lysidine synthetase</fullName>
    </alternativeName>
</protein>
<comment type="catalytic activity">
    <reaction evidence="7 8">
        <text>cytidine(34) in tRNA(Ile2) + L-lysine + ATP = lysidine(34) in tRNA(Ile2) + AMP + diphosphate + H(+)</text>
        <dbReference type="Rhea" id="RHEA:43744"/>
        <dbReference type="Rhea" id="RHEA-COMP:10625"/>
        <dbReference type="Rhea" id="RHEA-COMP:10670"/>
        <dbReference type="ChEBI" id="CHEBI:15378"/>
        <dbReference type="ChEBI" id="CHEBI:30616"/>
        <dbReference type="ChEBI" id="CHEBI:32551"/>
        <dbReference type="ChEBI" id="CHEBI:33019"/>
        <dbReference type="ChEBI" id="CHEBI:82748"/>
        <dbReference type="ChEBI" id="CHEBI:83665"/>
        <dbReference type="ChEBI" id="CHEBI:456215"/>
        <dbReference type="EC" id="6.3.4.19"/>
    </reaction>
</comment>
<dbReference type="CDD" id="cd01992">
    <property type="entry name" value="TilS_N"/>
    <property type="match status" value="1"/>
</dbReference>